<dbReference type="Pfam" id="PF09084">
    <property type="entry name" value="NMT1"/>
    <property type="match status" value="1"/>
</dbReference>
<dbReference type="SUPFAM" id="SSF53850">
    <property type="entry name" value="Periplasmic binding protein-like II"/>
    <property type="match status" value="1"/>
</dbReference>
<evidence type="ECO:0000313" key="3">
    <source>
        <dbReference type="EMBL" id="PZN86586.1"/>
    </source>
</evidence>
<dbReference type="Gene3D" id="3.40.190.10">
    <property type="entry name" value="Periplasmic binding protein-like II"/>
    <property type="match status" value="2"/>
</dbReference>
<evidence type="ECO:0000256" key="1">
    <source>
        <dbReference type="SAM" id="Phobius"/>
    </source>
</evidence>
<keyword evidence="1" id="KW-0472">Membrane</keyword>
<dbReference type="EMBL" id="QJPH01000074">
    <property type="protein sequence ID" value="PZN86586.1"/>
    <property type="molecule type" value="Genomic_DNA"/>
</dbReference>
<organism evidence="3 4">
    <name type="scientific">Candidatus Methylumidiphilus alinenensis</name>
    <dbReference type="NCBI Taxonomy" id="2202197"/>
    <lineage>
        <taxon>Bacteria</taxon>
        <taxon>Pseudomonadati</taxon>
        <taxon>Pseudomonadota</taxon>
        <taxon>Gammaproteobacteria</taxon>
        <taxon>Methylococcales</taxon>
        <taxon>Candidatus Methylumidiphilus</taxon>
    </lineage>
</organism>
<feature type="domain" description="SsuA/THI5-like" evidence="2">
    <location>
        <begin position="62"/>
        <end position="259"/>
    </location>
</feature>
<proteinExistence type="predicted"/>
<dbReference type="CDD" id="cd01008">
    <property type="entry name" value="PBP2_NrtA_SsuA_CpmA_like"/>
    <property type="match status" value="1"/>
</dbReference>
<reference evidence="3 4" key="1">
    <citation type="journal article" date="2018" name="Aquat. Microb. Ecol.">
        <title>Gammaproteobacterial methanotrophs dominate.</title>
        <authorList>
            <person name="Rissanen A.J."/>
            <person name="Saarenheimo J."/>
            <person name="Tiirola M."/>
            <person name="Peura S."/>
            <person name="Aalto S.L."/>
            <person name="Karvinen A."/>
            <person name="Nykanen H."/>
        </authorList>
    </citation>
    <scope>NUCLEOTIDE SEQUENCE [LARGE SCALE GENOMIC DNA]</scope>
    <source>
        <strain evidence="3">AMbin10</strain>
    </source>
</reference>
<accession>A0A2W4RWH9</accession>
<keyword evidence="1" id="KW-1133">Transmembrane helix</keyword>
<comment type="caution">
    <text evidence="3">The sequence shown here is derived from an EMBL/GenBank/DDBJ whole genome shotgun (WGS) entry which is preliminary data.</text>
</comment>
<evidence type="ECO:0000313" key="4">
    <source>
        <dbReference type="Proteomes" id="UP000249396"/>
    </source>
</evidence>
<dbReference type="AlphaFoldDB" id="A0A2W4RWH9"/>
<sequence length="349" mass="38895">MNNKLKTVALTIITIVATGVLWFFFNPVKPKTENVTIRVLESTEPTQWELVKKLTGRDILAEEGVTLESIRSVQSSGGTVALQALLADNVDTASSAWPTWINIIARGGKIKALLGTIVSTKDNRSGNSGLLVLEGSNIRTIKDLVGKRIAVNVLGAEADYVIRQYLKNNGVSISEVELVVVPAVNQEQMLRSKQVDAAAWTTSGGPYFEMTVEKGGVREIPGTRNYDVKGESVRHGLGFRNDFIAKHPDAVRKYIRAFDISRRILYAEFQKNPEHVRKAYAEISALKGGNPRLAKYYEATSWTPDFPLIRDKDFQWWIDRFVEDGLLKPGQIKPSDVYTNEFTPLLSKK</sequence>
<protein>
    <recommendedName>
        <fullName evidence="2">SsuA/THI5-like domain-containing protein</fullName>
    </recommendedName>
</protein>
<name>A0A2W4RWH9_9GAMM</name>
<dbReference type="Proteomes" id="UP000249396">
    <property type="component" value="Unassembled WGS sequence"/>
</dbReference>
<dbReference type="PANTHER" id="PTHR30024">
    <property type="entry name" value="ALIPHATIC SULFONATES-BINDING PROTEIN-RELATED"/>
    <property type="match status" value="1"/>
</dbReference>
<evidence type="ECO:0000259" key="2">
    <source>
        <dbReference type="Pfam" id="PF09084"/>
    </source>
</evidence>
<keyword evidence="1" id="KW-0812">Transmembrane</keyword>
<feature type="transmembrane region" description="Helical" evidence="1">
    <location>
        <begin position="7"/>
        <end position="25"/>
    </location>
</feature>
<dbReference type="InterPro" id="IPR015168">
    <property type="entry name" value="SsuA/THI5"/>
</dbReference>
<gene>
    <name evidence="3" type="ORF">DM484_00795</name>
</gene>